<sequence length="173" mass="19058">MLEHRNDEFLNFRHFAWPDSGGHAYRWVHVGWFTLTAPDAGDHEVLEALVAHERFRNAHAGGGVEPHGTRHGPYWLENVTAASYEPTTTTAALDVLTAWATRYDPLPDALAQALASPHERVLPPPPPPTATAHHLRDLGQGGHDWGGVHDEFHEFVSVDRVTATVALMVSADD</sequence>
<keyword evidence="3" id="KW-1185">Reference proteome</keyword>
<evidence type="ECO:0000313" key="2">
    <source>
        <dbReference type="EMBL" id="ACU37437.1"/>
    </source>
</evidence>
<evidence type="ECO:0000256" key="1">
    <source>
        <dbReference type="SAM" id="MobiDB-lite"/>
    </source>
</evidence>
<dbReference type="Proteomes" id="UP000002213">
    <property type="component" value="Chromosome"/>
</dbReference>
<dbReference type="EMBL" id="CP001630">
    <property type="protein sequence ID" value="ACU37437.1"/>
    <property type="molecule type" value="Genomic_DNA"/>
</dbReference>
<dbReference type="HOGENOM" id="CLU_1531677_0_0_11"/>
<dbReference type="RefSeq" id="WP_015802325.1">
    <property type="nucleotide sequence ID" value="NC_013093.1"/>
</dbReference>
<evidence type="ECO:0000313" key="3">
    <source>
        <dbReference type="Proteomes" id="UP000002213"/>
    </source>
</evidence>
<protein>
    <submittedName>
        <fullName evidence="2">Uncharacterized protein</fullName>
    </submittedName>
</protein>
<dbReference type="OrthoDB" id="4541031at2"/>
<feature type="region of interest" description="Disordered" evidence="1">
    <location>
        <begin position="122"/>
        <end position="142"/>
    </location>
</feature>
<proteinExistence type="predicted"/>
<reference evidence="2 3" key="1">
    <citation type="journal article" date="2009" name="Stand. Genomic Sci.">
        <title>Complete genome sequence of Actinosynnema mirum type strain (101).</title>
        <authorList>
            <person name="Land M."/>
            <person name="Lapidus A."/>
            <person name="Mayilraj S."/>
            <person name="Chen F."/>
            <person name="Copeland A."/>
            <person name="Del Rio T.G."/>
            <person name="Nolan M."/>
            <person name="Lucas S."/>
            <person name="Tice H."/>
            <person name="Cheng J.F."/>
            <person name="Chertkov O."/>
            <person name="Bruce D."/>
            <person name="Goodwin L."/>
            <person name="Pitluck S."/>
            <person name="Rohde M."/>
            <person name="Goker M."/>
            <person name="Pati A."/>
            <person name="Ivanova N."/>
            <person name="Mavromatis K."/>
            <person name="Chen A."/>
            <person name="Palaniappan K."/>
            <person name="Hauser L."/>
            <person name="Chang Y.J."/>
            <person name="Jeffries C.C."/>
            <person name="Brettin T."/>
            <person name="Detter J.C."/>
            <person name="Han C."/>
            <person name="Chain P."/>
            <person name="Tindall B.J."/>
            <person name="Bristow J."/>
            <person name="Eisen J.A."/>
            <person name="Markowitz V."/>
            <person name="Hugenholtz P."/>
            <person name="Kyrpides N.C."/>
            <person name="Klenk H.P."/>
        </authorList>
    </citation>
    <scope>NUCLEOTIDE SEQUENCE [LARGE SCALE GENOMIC DNA]</scope>
    <source>
        <strain evidence="3">ATCC 29888 / DSM 43827 / JCM 3225 / NBRC 14064 / NCIMB 13271 / NRRL B-12336 / IMRU 3971 / 101</strain>
    </source>
</reference>
<dbReference type="eggNOG" id="ENOG5030J5U">
    <property type="taxonomic scope" value="Bacteria"/>
</dbReference>
<accession>C6WAW8</accession>
<dbReference type="KEGG" id="ami:Amir_3546"/>
<dbReference type="AlphaFoldDB" id="C6WAW8"/>
<name>C6WAW8_ACTMD</name>
<gene>
    <name evidence="2" type="ordered locus">Amir_3546</name>
</gene>
<organism evidence="2 3">
    <name type="scientific">Actinosynnema mirum (strain ATCC 29888 / DSM 43827 / JCM 3225 / NBRC 14064 / NCIMB 13271 / NRRL B-12336 / IMRU 3971 / 101)</name>
    <dbReference type="NCBI Taxonomy" id="446462"/>
    <lineage>
        <taxon>Bacteria</taxon>
        <taxon>Bacillati</taxon>
        <taxon>Actinomycetota</taxon>
        <taxon>Actinomycetes</taxon>
        <taxon>Pseudonocardiales</taxon>
        <taxon>Pseudonocardiaceae</taxon>
        <taxon>Actinosynnema</taxon>
    </lineage>
</organism>